<keyword evidence="3" id="KW-1185">Reference proteome</keyword>
<dbReference type="InterPro" id="IPR012334">
    <property type="entry name" value="Pectin_lyas_fold"/>
</dbReference>
<protein>
    <recommendedName>
        <fullName evidence="4">Glycosyl hydrolases family 28</fullName>
    </recommendedName>
</protein>
<evidence type="ECO:0008006" key="4">
    <source>
        <dbReference type="Google" id="ProtNLM"/>
    </source>
</evidence>
<keyword evidence="1" id="KW-0732">Signal</keyword>
<evidence type="ECO:0000313" key="3">
    <source>
        <dbReference type="Proteomes" id="UP001485459"/>
    </source>
</evidence>
<gene>
    <name evidence="2" type="ORF">WJU16_06455</name>
</gene>
<sequence>MRFIALCICLIWSAAAMADPITPNDFRKGTDSDRIEAAIREAIRTGVNSIEIPRWNQQRKSAEWLIDRAILVPSDFTLVLNDCLVRLSPGTADNIITNAGARTQPLSSNKNIRITGKGNAVLSGGLEAHFNPPGDKSGYRTIGILLYDTQHFTIEGFTMEETQAWAISMEHGCAYGKVANINFANTNKFPNQDGVDVRKGCHDIIIENITGITGDDVIALTGLATPNDTAKTSMQVGGRLPRENDDIYNITIRNIQAKCVGGHALVRLLNQDGIKMYNIFVSGIFDTSTDKEIRPGAGIRIGEEHYWSSRMNVLGETCNIQVENVRTRAKAAVKIVGTLKNATFRDITGLGGNSQLVEFGRQPVEGIRIIDAQQL</sequence>
<proteinExistence type="predicted"/>
<dbReference type="InterPro" id="IPR011050">
    <property type="entry name" value="Pectin_lyase_fold/virulence"/>
</dbReference>
<dbReference type="Gene3D" id="2.160.20.10">
    <property type="entry name" value="Single-stranded right-handed beta-helix, Pectin lyase-like"/>
    <property type="match status" value="1"/>
</dbReference>
<dbReference type="SUPFAM" id="SSF51126">
    <property type="entry name" value="Pectin lyase-like"/>
    <property type="match status" value="1"/>
</dbReference>
<name>A0ABZ2YT62_9BACT</name>
<feature type="chain" id="PRO_5045820996" description="Glycosyl hydrolases family 28" evidence="1">
    <location>
        <begin position="19"/>
        <end position="375"/>
    </location>
</feature>
<organism evidence="2 3">
    <name type="scientific">Chitinophaga pollutisoli</name>
    <dbReference type="NCBI Taxonomy" id="3133966"/>
    <lineage>
        <taxon>Bacteria</taxon>
        <taxon>Pseudomonadati</taxon>
        <taxon>Bacteroidota</taxon>
        <taxon>Chitinophagia</taxon>
        <taxon>Chitinophagales</taxon>
        <taxon>Chitinophagaceae</taxon>
        <taxon>Chitinophaga</taxon>
    </lineage>
</organism>
<feature type="signal peptide" evidence="1">
    <location>
        <begin position="1"/>
        <end position="18"/>
    </location>
</feature>
<accession>A0ABZ2YT62</accession>
<dbReference type="EMBL" id="CP149822">
    <property type="protein sequence ID" value="WZN42674.1"/>
    <property type="molecule type" value="Genomic_DNA"/>
</dbReference>
<dbReference type="Proteomes" id="UP001485459">
    <property type="component" value="Chromosome"/>
</dbReference>
<evidence type="ECO:0000256" key="1">
    <source>
        <dbReference type="SAM" id="SignalP"/>
    </source>
</evidence>
<reference evidence="3" key="1">
    <citation type="submission" date="2024-03" db="EMBL/GenBank/DDBJ databases">
        <title>Chitinophaga horti sp. nov., isolated from garden soil.</title>
        <authorList>
            <person name="Lee D.S."/>
            <person name="Han D.M."/>
            <person name="Baek J.H."/>
            <person name="Choi D.G."/>
            <person name="Jeon J.H."/>
            <person name="Jeon C.O."/>
        </authorList>
    </citation>
    <scope>NUCLEOTIDE SEQUENCE [LARGE SCALE GENOMIC DNA]</scope>
    <source>
        <strain evidence="3">GPA1</strain>
    </source>
</reference>
<dbReference type="RefSeq" id="WP_341837508.1">
    <property type="nucleotide sequence ID" value="NZ_CP149822.1"/>
</dbReference>
<evidence type="ECO:0000313" key="2">
    <source>
        <dbReference type="EMBL" id="WZN42674.1"/>
    </source>
</evidence>